<keyword evidence="7" id="KW-0560">Oxidoreductase</keyword>
<evidence type="ECO:0000256" key="1">
    <source>
        <dbReference type="ARBA" id="ARBA00000189"/>
    </source>
</evidence>
<dbReference type="PANTHER" id="PTHR31388">
    <property type="entry name" value="PEROXIDASE 72-RELATED"/>
    <property type="match status" value="1"/>
</dbReference>
<comment type="cofactor">
    <cofactor evidence="2">
        <name>heme b</name>
        <dbReference type="ChEBI" id="CHEBI:60344"/>
    </cofactor>
</comment>
<dbReference type="InterPro" id="IPR000823">
    <property type="entry name" value="Peroxidase_pln"/>
</dbReference>
<evidence type="ECO:0000313" key="13">
    <source>
        <dbReference type="EMBL" id="KAJ6720935.1"/>
    </source>
</evidence>
<comment type="caution">
    <text evidence="13">The sequence shown here is derived from an EMBL/GenBank/DDBJ whole genome shotgun (WGS) entry which is preliminary data.</text>
</comment>
<dbReference type="GO" id="GO:0020037">
    <property type="term" value="F:heme binding"/>
    <property type="evidence" value="ECO:0007669"/>
    <property type="project" value="InterPro"/>
</dbReference>
<dbReference type="SUPFAM" id="SSF48113">
    <property type="entry name" value="Heme-dependent peroxidases"/>
    <property type="match status" value="1"/>
</dbReference>
<evidence type="ECO:0000256" key="11">
    <source>
        <dbReference type="SAM" id="SignalP"/>
    </source>
</evidence>
<feature type="domain" description="Plant heme peroxidase family profile" evidence="12">
    <location>
        <begin position="28"/>
        <end position="114"/>
    </location>
</feature>
<keyword evidence="8" id="KW-0408">Iron</keyword>
<dbReference type="PRINTS" id="PR00461">
    <property type="entry name" value="PLPEROXIDASE"/>
</dbReference>
<dbReference type="OrthoDB" id="2113341at2759"/>
<evidence type="ECO:0000256" key="7">
    <source>
        <dbReference type="ARBA" id="ARBA00023002"/>
    </source>
</evidence>
<keyword evidence="5" id="KW-0349">Heme</keyword>
<keyword evidence="4 13" id="KW-0575">Peroxidase</keyword>
<reference evidence="13" key="1">
    <citation type="submission" date="2022-11" db="EMBL/GenBank/DDBJ databases">
        <authorList>
            <person name="Hyden B.L."/>
            <person name="Feng K."/>
            <person name="Yates T."/>
            <person name="Jawdy S."/>
            <person name="Smart L.B."/>
            <person name="Muchero W."/>
        </authorList>
    </citation>
    <scope>NUCLEOTIDE SEQUENCE</scope>
    <source>
        <tissue evidence="13">Shoot tip</tissue>
    </source>
</reference>
<keyword evidence="14" id="KW-1185">Reference proteome</keyword>
<keyword evidence="11" id="KW-0732">Signal</keyword>
<dbReference type="InterPro" id="IPR002016">
    <property type="entry name" value="Haem_peroxidase"/>
</dbReference>
<evidence type="ECO:0000256" key="9">
    <source>
        <dbReference type="PIRSR" id="PIRSR600823-3"/>
    </source>
</evidence>
<keyword evidence="6 9" id="KW-0479">Metal-binding</keyword>
<sequence length="114" mass="12396">MRTAVFMNFFIPLKFYLVLQPLARRGDEGCDDSVLLDDTGNFAGDKTAPFNLNSLRGSEVIDAIQSDLESGFPETVSCAEILAVAAADSVRVLHFCHSSFSKNILPSLNGLKLN</sequence>
<proteinExistence type="inferred from homology"/>
<dbReference type="GO" id="GO:0140825">
    <property type="term" value="F:lactoperoxidase activity"/>
    <property type="evidence" value="ECO:0007669"/>
    <property type="project" value="UniProtKB-EC"/>
</dbReference>
<dbReference type="Proteomes" id="UP001151529">
    <property type="component" value="Chromosome 10"/>
</dbReference>
<evidence type="ECO:0000256" key="4">
    <source>
        <dbReference type="ARBA" id="ARBA00022559"/>
    </source>
</evidence>
<evidence type="ECO:0000256" key="8">
    <source>
        <dbReference type="ARBA" id="ARBA00023004"/>
    </source>
</evidence>
<dbReference type="Gene3D" id="1.10.520.10">
    <property type="match status" value="1"/>
</dbReference>
<dbReference type="GO" id="GO:0046872">
    <property type="term" value="F:metal ion binding"/>
    <property type="evidence" value="ECO:0007669"/>
    <property type="project" value="UniProtKB-KW"/>
</dbReference>
<evidence type="ECO:0000256" key="10">
    <source>
        <dbReference type="RuleBase" id="RU004241"/>
    </source>
</evidence>
<evidence type="ECO:0000256" key="6">
    <source>
        <dbReference type="ARBA" id="ARBA00022723"/>
    </source>
</evidence>
<dbReference type="AlphaFoldDB" id="A0A9Q0TZY5"/>
<gene>
    <name evidence="13" type="ORF">OIU85_024073</name>
</gene>
<evidence type="ECO:0000256" key="2">
    <source>
        <dbReference type="ARBA" id="ARBA00001970"/>
    </source>
</evidence>
<evidence type="ECO:0000256" key="5">
    <source>
        <dbReference type="ARBA" id="ARBA00022617"/>
    </source>
</evidence>
<dbReference type="Pfam" id="PF00141">
    <property type="entry name" value="peroxidase"/>
    <property type="match status" value="1"/>
</dbReference>
<keyword evidence="9" id="KW-0106">Calcium</keyword>
<organism evidence="13 14">
    <name type="scientific">Salix viminalis</name>
    <name type="common">Common osier</name>
    <name type="synonym">Basket willow</name>
    <dbReference type="NCBI Taxonomy" id="40686"/>
    <lineage>
        <taxon>Eukaryota</taxon>
        <taxon>Viridiplantae</taxon>
        <taxon>Streptophyta</taxon>
        <taxon>Embryophyta</taxon>
        <taxon>Tracheophyta</taxon>
        <taxon>Spermatophyta</taxon>
        <taxon>Magnoliopsida</taxon>
        <taxon>eudicotyledons</taxon>
        <taxon>Gunneridae</taxon>
        <taxon>Pentapetalae</taxon>
        <taxon>rosids</taxon>
        <taxon>fabids</taxon>
        <taxon>Malpighiales</taxon>
        <taxon>Salicaceae</taxon>
        <taxon>Saliceae</taxon>
        <taxon>Salix</taxon>
    </lineage>
</organism>
<dbReference type="PANTHER" id="PTHR31388:SF28">
    <property type="entry name" value="PEROXIDASE 40"/>
    <property type="match status" value="1"/>
</dbReference>
<comment type="cofactor">
    <cofactor evidence="9">
        <name>Ca(2+)</name>
        <dbReference type="ChEBI" id="CHEBI:29108"/>
    </cofactor>
    <text evidence="9">Binds 2 calcium ions per subunit.</text>
</comment>
<dbReference type="PROSITE" id="PS50873">
    <property type="entry name" value="PEROXIDASE_4"/>
    <property type="match status" value="1"/>
</dbReference>
<dbReference type="EC" id="1.11.1.7" evidence="3"/>
<evidence type="ECO:0000313" key="14">
    <source>
        <dbReference type="Proteomes" id="UP001151529"/>
    </source>
</evidence>
<protein>
    <recommendedName>
        <fullName evidence="3">peroxidase</fullName>
        <ecNumber evidence="3">1.11.1.7</ecNumber>
    </recommendedName>
</protein>
<accession>A0A9Q0TZY5</accession>
<dbReference type="InterPro" id="IPR010255">
    <property type="entry name" value="Haem_peroxidase_sf"/>
</dbReference>
<name>A0A9Q0TZY5_SALVM</name>
<evidence type="ECO:0000256" key="3">
    <source>
        <dbReference type="ARBA" id="ARBA00012313"/>
    </source>
</evidence>
<feature type="binding site" evidence="9">
    <location>
        <position position="29"/>
    </location>
    <ligand>
        <name>Ca(2+)</name>
        <dbReference type="ChEBI" id="CHEBI:29108"/>
        <label>1</label>
    </ligand>
</feature>
<comment type="similarity">
    <text evidence="10">Belongs to the peroxidase family.</text>
</comment>
<feature type="signal peptide" evidence="11">
    <location>
        <begin position="1"/>
        <end position="25"/>
    </location>
</feature>
<feature type="chain" id="PRO_5040293144" description="peroxidase" evidence="11">
    <location>
        <begin position="26"/>
        <end position="114"/>
    </location>
</feature>
<feature type="binding site" evidence="9">
    <location>
        <position position="31"/>
    </location>
    <ligand>
        <name>Ca(2+)</name>
        <dbReference type="ChEBI" id="CHEBI:29108"/>
        <label>1</label>
    </ligand>
</feature>
<evidence type="ECO:0000259" key="12">
    <source>
        <dbReference type="PROSITE" id="PS50873"/>
    </source>
</evidence>
<dbReference type="GO" id="GO:0006979">
    <property type="term" value="P:response to oxidative stress"/>
    <property type="evidence" value="ECO:0007669"/>
    <property type="project" value="InterPro"/>
</dbReference>
<comment type="catalytic activity">
    <reaction evidence="1">
        <text>2 a phenolic donor + H2O2 = 2 a phenolic radical donor + 2 H2O</text>
        <dbReference type="Rhea" id="RHEA:56136"/>
        <dbReference type="ChEBI" id="CHEBI:15377"/>
        <dbReference type="ChEBI" id="CHEBI:16240"/>
        <dbReference type="ChEBI" id="CHEBI:139520"/>
        <dbReference type="ChEBI" id="CHEBI:139521"/>
        <dbReference type="EC" id="1.11.1.7"/>
    </reaction>
</comment>
<reference evidence="13" key="2">
    <citation type="journal article" date="2023" name="Int. J. Mol. Sci.">
        <title>De Novo Assembly and Annotation of 11 Diverse Shrub Willow (Salix) Genomes Reveals Novel Gene Organization in Sex-Linked Regions.</title>
        <authorList>
            <person name="Hyden B."/>
            <person name="Feng K."/>
            <person name="Yates T.B."/>
            <person name="Jawdy S."/>
            <person name="Cereghino C."/>
            <person name="Smart L.B."/>
            <person name="Muchero W."/>
        </authorList>
    </citation>
    <scope>NUCLEOTIDE SEQUENCE [LARGE SCALE GENOMIC DNA]</scope>
    <source>
        <tissue evidence="13">Shoot tip</tissue>
    </source>
</reference>
<dbReference type="EMBL" id="JAPFFL010000006">
    <property type="protein sequence ID" value="KAJ6720935.1"/>
    <property type="molecule type" value="Genomic_DNA"/>
</dbReference>
<feature type="binding site" evidence="9">
    <location>
        <position position="33"/>
    </location>
    <ligand>
        <name>Ca(2+)</name>
        <dbReference type="ChEBI" id="CHEBI:29108"/>
        <label>1</label>
    </ligand>
</feature>